<keyword evidence="3" id="KW-1185">Reference proteome</keyword>
<dbReference type="InterPro" id="IPR052974">
    <property type="entry name" value="GH79_Enzymes"/>
</dbReference>
<dbReference type="InterPro" id="IPR031728">
    <property type="entry name" value="GlcAase_C"/>
</dbReference>
<comment type="caution">
    <text evidence="2">The sequence shown here is derived from an EMBL/GenBank/DDBJ whole genome shotgun (WGS) entry which is preliminary data.</text>
</comment>
<reference evidence="2 3" key="1">
    <citation type="submission" date="2017-05" db="EMBL/GenBank/DDBJ databases">
        <title>Draft genome sequence of Elsinoe australis.</title>
        <authorList>
            <person name="Cheng Q."/>
        </authorList>
    </citation>
    <scope>NUCLEOTIDE SEQUENCE [LARGE SCALE GENOMIC DNA]</scope>
    <source>
        <strain evidence="2 3">NL1</strain>
    </source>
</reference>
<dbReference type="InterPro" id="IPR017853">
    <property type="entry name" value="GH"/>
</dbReference>
<dbReference type="SUPFAM" id="SSF51445">
    <property type="entry name" value="(Trans)glycosidases"/>
    <property type="match status" value="1"/>
</dbReference>
<sequence>MLFSITSPKGVFLLALSSSNFISAEPLDLIKQHGTIHVDSIPDDASEPISESFVSFSIEFSSFPDFAGNLSNPNVFSNNLLDGLASYQGTKPYIRAGGNTQDFAIFDPNLKTSYVGIVDPKVPDYPTTLTIGPSYFESYLTLSGTKFVHGFDLGRNGSEARAALLESVPYACKALSNDNLLSWQLGNEPDLFERARVRPTNWTESDYVQEWSTLLKSISSIIATSCPSLPNFQKAWYAPSFAGITSNNLTSPAVFQAGLNRANVLSFIDFHNYIDGANQPGVTLAGTLMNHTRTAYSVGLHLANKAALAPYAGDLKYILGETNSLYNQGRPGLSNTFGAALWGVDFNLYCAANNISRVHMHQGTNYRYASWQPVTTAIDTVGTRAPYYGNVAVAASLGDLTVSQVRVKEVPLRSEQEAAYAVYNDEVLKRVTVVNMRQYNYTTNETVTPRPVDRYVFSLPRECEGKAIVQRLLANGSDATTGVTFNGLSYNYELDLGRPVVQTNVTRDEEVDVGRDGRLCVEVPWSSAAVVQLHC</sequence>
<proteinExistence type="predicted"/>
<evidence type="ECO:0000313" key="3">
    <source>
        <dbReference type="Proteomes" id="UP000243723"/>
    </source>
</evidence>
<gene>
    <name evidence="2" type="ORF">B9Z65_4037</name>
</gene>
<dbReference type="Proteomes" id="UP000243723">
    <property type="component" value="Unassembled WGS sequence"/>
</dbReference>
<dbReference type="PANTHER" id="PTHR36183">
    <property type="entry name" value="BETA-GLUCURONIDASE"/>
    <property type="match status" value="1"/>
</dbReference>
<dbReference type="AlphaFoldDB" id="A0A2P7Z1P0"/>
<dbReference type="Pfam" id="PF16862">
    <property type="entry name" value="Glyco_hydro_79C"/>
    <property type="match status" value="1"/>
</dbReference>
<dbReference type="EMBL" id="NHZQ01000335">
    <property type="protein sequence ID" value="PSK42123.1"/>
    <property type="molecule type" value="Genomic_DNA"/>
</dbReference>
<evidence type="ECO:0000313" key="2">
    <source>
        <dbReference type="EMBL" id="PSK42123.1"/>
    </source>
</evidence>
<dbReference type="OrthoDB" id="2831684at2759"/>
<protein>
    <recommendedName>
        <fullName evidence="1">Beta-glucuronidase C-terminal domain-containing protein</fullName>
    </recommendedName>
</protein>
<evidence type="ECO:0000259" key="1">
    <source>
        <dbReference type="Pfam" id="PF16862"/>
    </source>
</evidence>
<dbReference type="Gene3D" id="3.20.20.80">
    <property type="entry name" value="Glycosidases"/>
    <property type="match status" value="1"/>
</dbReference>
<accession>A0A2P7Z1P0</accession>
<name>A0A2P7Z1P0_9PEZI</name>
<organism evidence="2 3">
    <name type="scientific">Elsinoe australis</name>
    <dbReference type="NCBI Taxonomy" id="40998"/>
    <lineage>
        <taxon>Eukaryota</taxon>
        <taxon>Fungi</taxon>
        <taxon>Dikarya</taxon>
        <taxon>Ascomycota</taxon>
        <taxon>Pezizomycotina</taxon>
        <taxon>Dothideomycetes</taxon>
        <taxon>Dothideomycetidae</taxon>
        <taxon>Myriangiales</taxon>
        <taxon>Elsinoaceae</taxon>
        <taxon>Elsinoe</taxon>
    </lineage>
</organism>
<dbReference type="PANTHER" id="PTHR36183:SF2">
    <property type="entry name" value="BETA-GLUCURONIDASE C-TERMINAL DOMAIN-CONTAINING PROTEIN"/>
    <property type="match status" value="1"/>
</dbReference>
<feature type="domain" description="Beta-glucuronidase C-terminal" evidence="1">
    <location>
        <begin position="419"/>
        <end position="530"/>
    </location>
</feature>